<dbReference type="Pfam" id="PF05699">
    <property type="entry name" value="Dimer_Tnp_hAT"/>
    <property type="match status" value="1"/>
</dbReference>
<evidence type="ECO:0000256" key="4">
    <source>
        <dbReference type="ARBA" id="ARBA00022833"/>
    </source>
</evidence>
<protein>
    <recommendedName>
        <fullName evidence="7">HAT C-terminal dimerisation domain-containing protein</fullName>
    </recommendedName>
</protein>
<evidence type="ECO:0000313" key="9">
    <source>
        <dbReference type="Proteomes" id="UP001501920"/>
    </source>
</evidence>
<dbReference type="InterPro" id="IPR008906">
    <property type="entry name" value="HATC_C_dom"/>
</dbReference>
<reference evidence="8" key="2">
    <citation type="submission" date="2025-08" db="UniProtKB">
        <authorList>
            <consortium name="Ensembl"/>
        </authorList>
    </citation>
    <scope>IDENTIFICATION</scope>
</reference>
<dbReference type="InterPro" id="IPR012337">
    <property type="entry name" value="RNaseH-like_sf"/>
</dbReference>
<feature type="domain" description="HAT C-terminal dimerisation" evidence="7">
    <location>
        <begin position="489"/>
        <end position="566"/>
    </location>
</feature>
<reference evidence="8" key="3">
    <citation type="submission" date="2025-09" db="UniProtKB">
        <authorList>
            <consortium name="Ensembl"/>
        </authorList>
    </citation>
    <scope>IDENTIFICATION</scope>
</reference>
<evidence type="ECO:0000256" key="1">
    <source>
        <dbReference type="ARBA" id="ARBA00004123"/>
    </source>
</evidence>
<comment type="subcellular location">
    <subcellularLocation>
        <location evidence="1">Nucleus</location>
    </subcellularLocation>
</comment>
<keyword evidence="2" id="KW-0479">Metal-binding</keyword>
<dbReference type="AlphaFoldDB" id="A0AAR2KIH1"/>
<accession>A0AAR2KIH1</accession>
<organism evidence="8 9">
    <name type="scientific">Pygocentrus nattereri</name>
    <name type="common">Red-bellied piranha</name>
    <dbReference type="NCBI Taxonomy" id="42514"/>
    <lineage>
        <taxon>Eukaryota</taxon>
        <taxon>Metazoa</taxon>
        <taxon>Chordata</taxon>
        <taxon>Craniata</taxon>
        <taxon>Vertebrata</taxon>
        <taxon>Euteleostomi</taxon>
        <taxon>Actinopterygii</taxon>
        <taxon>Neopterygii</taxon>
        <taxon>Teleostei</taxon>
        <taxon>Ostariophysi</taxon>
        <taxon>Characiformes</taxon>
        <taxon>Characoidei</taxon>
        <taxon>Pygocentrus</taxon>
    </lineage>
</organism>
<dbReference type="Proteomes" id="UP001501920">
    <property type="component" value="Chromosome 13"/>
</dbReference>
<dbReference type="SUPFAM" id="SSF53098">
    <property type="entry name" value="Ribonuclease H-like"/>
    <property type="match status" value="1"/>
</dbReference>
<keyword evidence="5" id="KW-0539">Nucleus</keyword>
<name>A0AAR2KIH1_PYGNA</name>
<reference evidence="8 9" key="1">
    <citation type="submission" date="2020-10" db="EMBL/GenBank/DDBJ databases">
        <title>Pygocentrus nattereri (red-bellied piranha) genome, fPygNat1, primary haplotype.</title>
        <authorList>
            <person name="Myers G."/>
            <person name="Meyer A."/>
            <person name="Karagic N."/>
            <person name="Pippel M."/>
            <person name="Winkler S."/>
            <person name="Tracey A."/>
            <person name="Wood J."/>
            <person name="Formenti G."/>
            <person name="Howe K."/>
            <person name="Fedrigo O."/>
            <person name="Jarvis E.D."/>
        </authorList>
    </citation>
    <scope>NUCLEOTIDE SEQUENCE [LARGE SCALE GENOMIC DNA]</scope>
</reference>
<dbReference type="PANTHER" id="PTHR46481">
    <property type="entry name" value="ZINC FINGER BED DOMAIN-CONTAINING PROTEIN 4"/>
    <property type="match status" value="1"/>
</dbReference>
<dbReference type="GO" id="GO:0008270">
    <property type="term" value="F:zinc ion binding"/>
    <property type="evidence" value="ECO:0007669"/>
    <property type="project" value="UniProtKB-KW"/>
</dbReference>
<dbReference type="PANTHER" id="PTHR46481:SF10">
    <property type="entry name" value="ZINC FINGER BED DOMAIN-CONTAINING PROTEIN 39"/>
    <property type="match status" value="1"/>
</dbReference>
<keyword evidence="3" id="KW-0863">Zinc-finger</keyword>
<evidence type="ECO:0000256" key="2">
    <source>
        <dbReference type="ARBA" id="ARBA00022723"/>
    </source>
</evidence>
<evidence type="ECO:0000256" key="3">
    <source>
        <dbReference type="ARBA" id="ARBA00022771"/>
    </source>
</evidence>
<evidence type="ECO:0000256" key="6">
    <source>
        <dbReference type="SAM" id="MobiDB-lite"/>
    </source>
</evidence>
<proteinExistence type="predicted"/>
<feature type="region of interest" description="Disordered" evidence="6">
    <location>
        <begin position="60"/>
        <end position="84"/>
    </location>
</feature>
<dbReference type="Ensembl" id="ENSPNAT00000043086.1">
    <property type="protein sequence ID" value="ENSPNAP00000064118.1"/>
    <property type="gene ID" value="ENSPNAG00000035876.1"/>
</dbReference>
<dbReference type="InterPro" id="IPR052035">
    <property type="entry name" value="ZnF_BED_domain_contain"/>
</dbReference>
<dbReference type="GO" id="GO:0046983">
    <property type="term" value="F:protein dimerization activity"/>
    <property type="evidence" value="ECO:0007669"/>
    <property type="project" value="InterPro"/>
</dbReference>
<sequence length="574" mass="65894">MASRRTVYIEAPKGRLSDSMDLRRKLVDKRVGPVRENAERVKDLPLQDVDYRKMLGKRNWLCDEEQPSPPTAQKGKRPKADNGNLTEREHYSMFPQLQRGQQQMVTETGPQLSLWLKMIICDLHLYTIVEEKGFLDLMRSLGHKNPPSAADVYSEMVQMFDQTKEKVRKALEATKSVTLACDFWNSKAVQFLTVTCHLINKSWKQESFVLETTLVPEKSSSDSNINQLYKIAARWGIEKKVHVVVTNANNLDMAVQKVGWKHLSCFAKTLDKVVRQITKHASVGKVLKRCCDVAHFFCFNAEAGKKLREAQIKLDLPRQSLITAKGNAWLSTLSMLERISEQHEALKEALIETDKLRLVLNEDDRNVMRDIIKALCLFKEVTEAMKRDQHCSASNIIPCLEKLKRKLKEQKENDVAQLLAKHLCSDQFRPADWLTMSTALDPRYKHFVLSDPVIAKSFKEKFLDEMYLIAKAENLPVTEASLHKSNFGELENYIKMAQLPREGNPLSFWRYNYKRLASFAPEYLNIVTTAVPLDRAFDVQKSQLMSSRRSVLPPELLDMMLFLNGNCSTEVGRD</sequence>
<evidence type="ECO:0000256" key="5">
    <source>
        <dbReference type="ARBA" id="ARBA00023242"/>
    </source>
</evidence>
<evidence type="ECO:0000259" key="7">
    <source>
        <dbReference type="Pfam" id="PF05699"/>
    </source>
</evidence>
<dbReference type="GeneTree" id="ENSGT00940000161131"/>
<evidence type="ECO:0000313" key="8">
    <source>
        <dbReference type="Ensembl" id="ENSPNAP00000064118.1"/>
    </source>
</evidence>
<keyword evidence="4" id="KW-0862">Zinc</keyword>
<dbReference type="GO" id="GO:0005634">
    <property type="term" value="C:nucleus"/>
    <property type="evidence" value="ECO:0007669"/>
    <property type="project" value="UniProtKB-SubCell"/>
</dbReference>
<keyword evidence="9" id="KW-1185">Reference proteome</keyword>